<dbReference type="HOGENOM" id="CLU_3215444_0_0_6"/>
<protein>
    <submittedName>
        <fullName evidence="1">Uncharacterized protein</fullName>
    </submittedName>
</protein>
<evidence type="ECO:0000313" key="1">
    <source>
        <dbReference type="EMBL" id="ACZ77265.1"/>
    </source>
</evidence>
<sequence>MSSVMNYHLLNFLTCILLEPTVHFFHHTGFHGGYDCLLMRKHWP</sequence>
<dbReference type="AlphaFoldDB" id="D2C2A1"/>
<dbReference type="KEGG" id="ddc:Dd586_2416"/>
<gene>
    <name evidence="1" type="ordered locus">Dd586_2416</name>
</gene>
<organism evidence="1 2">
    <name type="scientific">Dickeya zeae (strain Ech586)</name>
    <name type="common">Dickeya dadantii (strain Ech586)</name>
    <dbReference type="NCBI Taxonomy" id="590409"/>
    <lineage>
        <taxon>Bacteria</taxon>
        <taxon>Pseudomonadati</taxon>
        <taxon>Pseudomonadota</taxon>
        <taxon>Gammaproteobacteria</taxon>
        <taxon>Enterobacterales</taxon>
        <taxon>Pectobacteriaceae</taxon>
        <taxon>Dickeya</taxon>
        <taxon>Dickeya parazeae</taxon>
    </lineage>
</organism>
<evidence type="ECO:0000313" key="2">
    <source>
        <dbReference type="Proteomes" id="UP000001446"/>
    </source>
</evidence>
<dbReference type="Proteomes" id="UP000001446">
    <property type="component" value="Chromosome"/>
</dbReference>
<reference evidence="1" key="1">
    <citation type="submission" date="2009-12" db="EMBL/GenBank/DDBJ databases">
        <title>Complete sequence of Dickeya dadantii Ech586.</title>
        <authorList>
            <consortium name="US DOE Joint Genome Institute"/>
            <person name="Lucas S."/>
            <person name="Copeland A."/>
            <person name="Lapidus A."/>
            <person name="Glavina del Rio T."/>
            <person name="Tice H."/>
            <person name="Bruce D."/>
            <person name="Goodwin L."/>
            <person name="Pitluck S."/>
            <person name="Munk A.C."/>
            <person name="Brettin T."/>
            <person name="Detter J.C."/>
            <person name="Han C."/>
            <person name="Tapia R."/>
            <person name="Larimer F."/>
            <person name="Land M."/>
            <person name="Hauser L."/>
            <person name="Kyrpides N."/>
            <person name="Mikhailova N."/>
            <person name="Balakrishnan V."/>
            <person name="Glasner J."/>
            <person name="Perna N.T."/>
        </authorList>
    </citation>
    <scope>NUCLEOTIDE SEQUENCE [LARGE SCALE GENOMIC DNA]</scope>
    <source>
        <strain evidence="1">Ech586</strain>
    </source>
</reference>
<dbReference type="STRING" id="590409.Dd586_2416"/>
<proteinExistence type="predicted"/>
<dbReference type="EMBL" id="CP001836">
    <property type="protein sequence ID" value="ACZ77265.1"/>
    <property type="molecule type" value="Genomic_DNA"/>
</dbReference>
<accession>D2C2A1</accession>
<keyword evidence="2" id="KW-1185">Reference proteome</keyword>
<name>D2C2A1_DICZ5</name>